<protein>
    <submittedName>
        <fullName evidence="3">Uncharacterized protein</fullName>
    </submittedName>
</protein>
<reference evidence="3" key="1">
    <citation type="submission" date="2022-11" db="UniProtKB">
        <authorList>
            <consortium name="WormBaseParasite"/>
        </authorList>
    </citation>
    <scope>IDENTIFICATION</scope>
</reference>
<dbReference type="AlphaFoldDB" id="A0A914D5V4"/>
<feature type="region of interest" description="Disordered" evidence="1">
    <location>
        <begin position="1"/>
        <end position="71"/>
    </location>
</feature>
<feature type="compositionally biased region" description="Basic and acidic residues" evidence="1">
    <location>
        <begin position="29"/>
        <end position="54"/>
    </location>
</feature>
<name>A0A914D5V4_9BILA</name>
<accession>A0A914D5V4</accession>
<keyword evidence="2" id="KW-1185">Reference proteome</keyword>
<evidence type="ECO:0000313" key="2">
    <source>
        <dbReference type="Proteomes" id="UP000887540"/>
    </source>
</evidence>
<evidence type="ECO:0000256" key="1">
    <source>
        <dbReference type="SAM" id="MobiDB-lite"/>
    </source>
</evidence>
<evidence type="ECO:0000313" key="3">
    <source>
        <dbReference type="WBParaSite" id="ACRNAN_scaffold1854.g14068.t1"/>
    </source>
</evidence>
<proteinExistence type="predicted"/>
<sequence>MDSRRCDPSCDSNYGQEKSPIGQTPQDLISERARKSFEEEVTGKHADHEPDGTRLGHHHYQGNIDNDAGQF</sequence>
<dbReference type="WBParaSite" id="ACRNAN_scaffold1854.g14068.t1">
    <property type="protein sequence ID" value="ACRNAN_scaffold1854.g14068.t1"/>
    <property type="gene ID" value="ACRNAN_scaffold1854.g14068"/>
</dbReference>
<dbReference type="Proteomes" id="UP000887540">
    <property type="component" value="Unplaced"/>
</dbReference>
<feature type="compositionally biased region" description="Polar residues" evidence="1">
    <location>
        <begin position="10"/>
        <end position="27"/>
    </location>
</feature>
<organism evidence="2 3">
    <name type="scientific">Acrobeloides nanus</name>
    <dbReference type="NCBI Taxonomy" id="290746"/>
    <lineage>
        <taxon>Eukaryota</taxon>
        <taxon>Metazoa</taxon>
        <taxon>Ecdysozoa</taxon>
        <taxon>Nematoda</taxon>
        <taxon>Chromadorea</taxon>
        <taxon>Rhabditida</taxon>
        <taxon>Tylenchina</taxon>
        <taxon>Cephalobomorpha</taxon>
        <taxon>Cephaloboidea</taxon>
        <taxon>Cephalobidae</taxon>
        <taxon>Acrobeloides</taxon>
    </lineage>
</organism>